<comment type="caution">
    <text evidence="1">The sequence shown here is derived from an EMBL/GenBank/DDBJ whole genome shotgun (WGS) entry which is preliminary data.</text>
</comment>
<dbReference type="InterPro" id="IPR013321">
    <property type="entry name" value="Arc_rbn_hlx_hlx"/>
</dbReference>
<dbReference type="Pfam" id="PF04221">
    <property type="entry name" value="RelB"/>
    <property type="match status" value="1"/>
</dbReference>
<dbReference type="InterPro" id="IPR007337">
    <property type="entry name" value="RelB/DinJ"/>
</dbReference>
<gene>
    <name evidence="1" type="ORF">DFP86_11723</name>
</gene>
<sequence>MHTTVSAAVDADIKAQAVSILQREGLTMSQAIRALLSYVAREGRLPGDIAFFGADSQPSTGDADEHDLPTYASFSELMRAITGEP</sequence>
<dbReference type="Proteomes" id="UP000295611">
    <property type="component" value="Unassembled WGS sequence"/>
</dbReference>
<dbReference type="Gene3D" id="1.10.1220.10">
    <property type="entry name" value="Met repressor-like"/>
    <property type="match status" value="1"/>
</dbReference>
<dbReference type="EMBL" id="SNZP01000017">
    <property type="protein sequence ID" value="TDR72016.1"/>
    <property type="molecule type" value="Genomic_DNA"/>
</dbReference>
<protein>
    <submittedName>
        <fullName evidence="1">DNA-damage-inducible protein J</fullName>
    </submittedName>
</protein>
<dbReference type="AlphaFoldDB" id="A0A4R7AYY6"/>
<keyword evidence="2" id="KW-1185">Reference proteome</keyword>
<evidence type="ECO:0000313" key="2">
    <source>
        <dbReference type="Proteomes" id="UP000295611"/>
    </source>
</evidence>
<organism evidence="1 2">
    <name type="scientific">Paludibacterium purpuratum</name>
    <dbReference type="NCBI Taxonomy" id="1144873"/>
    <lineage>
        <taxon>Bacteria</taxon>
        <taxon>Pseudomonadati</taxon>
        <taxon>Pseudomonadota</taxon>
        <taxon>Betaproteobacteria</taxon>
        <taxon>Neisseriales</taxon>
        <taxon>Chromobacteriaceae</taxon>
        <taxon>Paludibacterium</taxon>
    </lineage>
</organism>
<accession>A0A4R7AYY6</accession>
<proteinExistence type="predicted"/>
<name>A0A4R7AYY6_9NEIS</name>
<dbReference type="GO" id="GO:0006355">
    <property type="term" value="P:regulation of DNA-templated transcription"/>
    <property type="evidence" value="ECO:0007669"/>
    <property type="project" value="InterPro"/>
</dbReference>
<evidence type="ECO:0000313" key="1">
    <source>
        <dbReference type="EMBL" id="TDR72016.1"/>
    </source>
</evidence>
<dbReference type="RefSeq" id="WP_166642322.1">
    <property type="nucleotide sequence ID" value="NZ_SNZP01000017.1"/>
</dbReference>
<reference evidence="1 2" key="1">
    <citation type="submission" date="2019-03" db="EMBL/GenBank/DDBJ databases">
        <title>Genomic Encyclopedia of Type Strains, Phase III (KMG-III): the genomes of soil and plant-associated and newly described type strains.</title>
        <authorList>
            <person name="Whitman W."/>
        </authorList>
    </citation>
    <scope>NUCLEOTIDE SEQUENCE [LARGE SCALE GENOMIC DNA]</scope>
    <source>
        <strain evidence="1 2">CECT 8976</strain>
    </source>
</reference>